<reference evidence="1 2" key="1">
    <citation type="journal article" date="2023" name="Hortic Res">
        <title>Pangenome of water caltrop reveals structural variations and asymmetric subgenome divergence after allopolyploidization.</title>
        <authorList>
            <person name="Zhang X."/>
            <person name="Chen Y."/>
            <person name="Wang L."/>
            <person name="Yuan Y."/>
            <person name="Fang M."/>
            <person name="Shi L."/>
            <person name="Lu R."/>
            <person name="Comes H.P."/>
            <person name="Ma Y."/>
            <person name="Chen Y."/>
            <person name="Huang G."/>
            <person name="Zhou Y."/>
            <person name="Zheng Z."/>
            <person name="Qiu Y."/>
        </authorList>
    </citation>
    <scope>NUCLEOTIDE SEQUENCE [LARGE SCALE GENOMIC DNA]</scope>
    <source>
        <tissue evidence="1">Roots</tissue>
    </source>
</reference>
<proteinExistence type="predicted"/>
<evidence type="ECO:0000313" key="2">
    <source>
        <dbReference type="Proteomes" id="UP001345219"/>
    </source>
</evidence>
<gene>
    <name evidence="1" type="ORF">SAY87_021903</name>
</gene>
<dbReference type="Proteomes" id="UP001345219">
    <property type="component" value="Chromosome 16"/>
</dbReference>
<organism evidence="1 2">
    <name type="scientific">Trapa incisa</name>
    <dbReference type="NCBI Taxonomy" id="236973"/>
    <lineage>
        <taxon>Eukaryota</taxon>
        <taxon>Viridiplantae</taxon>
        <taxon>Streptophyta</taxon>
        <taxon>Embryophyta</taxon>
        <taxon>Tracheophyta</taxon>
        <taxon>Spermatophyta</taxon>
        <taxon>Magnoliopsida</taxon>
        <taxon>eudicotyledons</taxon>
        <taxon>Gunneridae</taxon>
        <taxon>Pentapetalae</taxon>
        <taxon>rosids</taxon>
        <taxon>malvids</taxon>
        <taxon>Myrtales</taxon>
        <taxon>Lythraceae</taxon>
        <taxon>Trapa</taxon>
    </lineage>
</organism>
<evidence type="ECO:0000313" key="1">
    <source>
        <dbReference type="EMBL" id="KAK4753105.1"/>
    </source>
</evidence>
<keyword evidence="2" id="KW-1185">Reference proteome</keyword>
<accession>A0AAN7JRP7</accession>
<dbReference type="AlphaFoldDB" id="A0AAN7JRP7"/>
<name>A0AAN7JRP7_9MYRT</name>
<protein>
    <submittedName>
        <fullName evidence="1">Uncharacterized protein</fullName>
    </submittedName>
</protein>
<dbReference type="EMBL" id="JAXIOK010000016">
    <property type="protein sequence ID" value="KAK4753105.1"/>
    <property type="molecule type" value="Genomic_DNA"/>
</dbReference>
<comment type="caution">
    <text evidence="1">The sequence shown here is derived from an EMBL/GenBank/DDBJ whole genome shotgun (WGS) entry which is preliminary data.</text>
</comment>
<sequence>MENHACNGCPIKESVPTDSVENAKSYGTKAVISRKKDKLIISFHVGGEKVREKELTGDSDTQNLLINQGSLLSALYNTKPLPPRSVLMLNGFSTAQLALTLEETWLSGQQP</sequence>